<dbReference type="GO" id="GO:0005886">
    <property type="term" value="C:plasma membrane"/>
    <property type="evidence" value="ECO:0007669"/>
    <property type="project" value="TreeGrafter"/>
</dbReference>
<dbReference type="EMBL" id="JAVRRT010000015">
    <property type="protein sequence ID" value="KAK5165776.1"/>
    <property type="molecule type" value="Genomic_DNA"/>
</dbReference>
<dbReference type="GO" id="GO:0022857">
    <property type="term" value="F:transmembrane transporter activity"/>
    <property type="evidence" value="ECO:0007669"/>
    <property type="project" value="InterPro"/>
</dbReference>
<dbReference type="PANTHER" id="PTHR23502:SF50">
    <property type="entry name" value="TRANSPORTER, PUTATIVE (AFU_ORTHOLOGUE AFUA_5G00430)-RELATED"/>
    <property type="match status" value="1"/>
</dbReference>
<dbReference type="AlphaFoldDB" id="A0AAV9P3Q1"/>
<feature type="transmembrane region" description="Helical" evidence="5">
    <location>
        <begin position="492"/>
        <end position="516"/>
    </location>
</feature>
<reference evidence="6 7" key="1">
    <citation type="submission" date="2023-08" db="EMBL/GenBank/DDBJ databases">
        <title>Black Yeasts Isolated from many extreme environments.</title>
        <authorList>
            <person name="Coleine C."/>
            <person name="Stajich J.E."/>
            <person name="Selbmann L."/>
        </authorList>
    </citation>
    <scope>NUCLEOTIDE SEQUENCE [LARGE SCALE GENOMIC DNA]</scope>
    <source>
        <strain evidence="6 7">CCFEE 5935</strain>
    </source>
</reference>
<accession>A0AAV9P3Q1</accession>
<feature type="transmembrane region" description="Helical" evidence="5">
    <location>
        <begin position="52"/>
        <end position="73"/>
    </location>
</feature>
<dbReference type="Gene3D" id="1.20.1250.20">
    <property type="entry name" value="MFS general substrate transporter like domains"/>
    <property type="match status" value="1"/>
</dbReference>
<feature type="transmembrane region" description="Helical" evidence="5">
    <location>
        <begin position="178"/>
        <end position="199"/>
    </location>
</feature>
<evidence type="ECO:0000256" key="3">
    <source>
        <dbReference type="ARBA" id="ARBA00022989"/>
    </source>
</evidence>
<dbReference type="Pfam" id="PF07690">
    <property type="entry name" value="MFS_1"/>
    <property type="match status" value="1"/>
</dbReference>
<keyword evidence="2 5" id="KW-0812">Transmembrane</keyword>
<comment type="subcellular location">
    <subcellularLocation>
        <location evidence="1">Membrane</location>
        <topology evidence="1">Multi-pass membrane protein</topology>
    </subcellularLocation>
</comment>
<evidence type="ECO:0000256" key="2">
    <source>
        <dbReference type="ARBA" id="ARBA00022692"/>
    </source>
</evidence>
<dbReference type="PANTHER" id="PTHR23502">
    <property type="entry name" value="MAJOR FACILITATOR SUPERFAMILY"/>
    <property type="match status" value="1"/>
</dbReference>
<dbReference type="InterPro" id="IPR011701">
    <property type="entry name" value="MFS"/>
</dbReference>
<sequence>MEDQMEVDFPPGTVRLERLLDRKHGEIILHPIPSSDPNDPLNWSQWYKALHYGLVSFYVLIVFINVDIGSVIWGDLNTDLGISFASMSASFGVNCAGLALGCVLFIPFALKFGRRSIYLVSIAVSMATAIWQGRLQTTGDLIGANFVAGLAGSIAEAICQMTIADVFFVHQRATCNGIYLLMTTTGSFLAPVAAGYSAQSQGFRWIWWWTTILCGICLLAFVFLYEDSKYSPIDVGQAPAATEERVNSISANDGKISDDKMAQLGISTTSTSRHFDSAIKRKTYLQRLALFQPGAFDGDWRLVLRHTYQPFYILFTFPAIAFTALMYGSVLAWFSVIVNVYSTYYTYPPYNFGSVGIGLMNLPPFIGSVLGSLYGGLFNDWLTVRLARRNNGIFEPEMVLWVAVPAVFTLPASLLLFGLPTAYGMPWIVACIGSAMFGFSMTALWDAALTYAMDCYADIIGDAMISVCFVRNVCATIVAVCFSYWVEGMGLVGLHVLSAVLAFVTAATTFPMIVWGKAARRWTEKRLVKMTARQFGGRG</sequence>
<dbReference type="RefSeq" id="XP_064655788.1">
    <property type="nucleotide sequence ID" value="XM_064805929.1"/>
</dbReference>
<evidence type="ECO:0000256" key="1">
    <source>
        <dbReference type="ARBA" id="ARBA00004141"/>
    </source>
</evidence>
<dbReference type="InterPro" id="IPR036259">
    <property type="entry name" value="MFS_trans_sf"/>
</dbReference>
<keyword evidence="4 5" id="KW-0472">Membrane</keyword>
<comment type="caution">
    <text evidence="6">The sequence shown here is derived from an EMBL/GenBank/DDBJ whole genome shotgun (WGS) entry which is preliminary data.</text>
</comment>
<feature type="transmembrane region" description="Helical" evidence="5">
    <location>
        <begin position="354"/>
        <end position="377"/>
    </location>
</feature>
<feature type="transmembrane region" description="Helical" evidence="5">
    <location>
        <begin position="425"/>
        <end position="451"/>
    </location>
</feature>
<feature type="transmembrane region" description="Helical" evidence="5">
    <location>
        <begin position="85"/>
        <end position="110"/>
    </location>
</feature>
<evidence type="ECO:0000256" key="5">
    <source>
        <dbReference type="SAM" id="Phobius"/>
    </source>
</evidence>
<dbReference type="GeneID" id="89930031"/>
<feature type="transmembrane region" description="Helical" evidence="5">
    <location>
        <begin position="463"/>
        <end position="486"/>
    </location>
</feature>
<evidence type="ECO:0000256" key="4">
    <source>
        <dbReference type="ARBA" id="ARBA00023136"/>
    </source>
</evidence>
<dbReference type="SUPFAM" id="SSF103473">
    <property type="entry name" value="MFS general substrate transporter"/>
    <property type="match status" value="1"/>
</dbReference>
<evidence type="ECO:0000313" key="6">
    <source>
        <dbReference type="EMBL" id="KAK5165776.1"/>
    </source>
</evidence>
<keyword evidence="3 5" id="KW-1133">Transmembrane helix</keyword>
<feature type="transmembrane region" description="Helical" evidence="5">
    <location>
        <begin position="311"/>
        <end position="334"/>
    </location>
</feature>
<evidence type="ECO:0008006" key="8">
    <source>
        <dbReference type="Google" id="ProtNLM"/>
    </source>
</evidence>
<feature type="transmembrane region" description="Helical" evidence="5">
    <location>
        <begin position="398"/>
        <end position="419"/>
    </location>
</feature>
<proteinExistence type="predicted"/>
<organism evidence="6 7">
    <name type="scientific">Saxophila tyrrhenica</name>
    <dbReference type="NCBI Taxonomy" id="1690608"/>
    <lineage>
        <taxon>Eukaryota</taxon>
        <taxon>Fungi</taxon>
        <taxon>Dikarya</taxon>
        <taxon>Ascomycota</taxon>
        <taxon>Pezizomycotina</taxon>
        <taxon>Dothideomycetes</taxon>
        <taxon>Dothideomycetidae</taxon>
        <taxon>Mycosphaerellales</taxon>
        <taxon>Extremaceae</taxon>
        <taxon>Saxophila</taxon>
    </lineage>
</organism>
<evidence type="ECO:0000313" key="7">
    <source>
        <dbReference type="Proteomes" id="UP001337655"/>
    </source>
</evidence>
<gene>
    <name evidence="6" type="ORF">LTR77_008699</name>
</gene>
<dbReference type="Proteomes" id="UP001337655">
    <property type="component" value="Unassembled WGS sequence"/>
</dbReference>
<feature type="transmembrane region" description="Helical" evidence="5">
    <location>
        <begin position="146"/>
        <end position="169"/>
    </location>
</feature>
<feature type="transmembrane region" description="Helical" evidence="5">
    <location>
        <begin position="117"/>
        <end position="134"/>
    </location>
</feature>
<protein>
    <recommendedName>
        <fullName evidence="8">Major facilitator superfamily (MFS) profile domain-containing protein</fullName>
    </recommendedName>
</protein>
<feature type="transmembrane region" description="Helical" evidence="5">
    <location>
        <begin position="205"/>
        <end position="225"/>
    </location>
</feature>
<name>A0AAV9P3Q1_9PEZI</name>
<keyword evidence="7" id="KW-1185">Reference proteome</keyword>